<evidence type="ECO:0000256" key="1">
    <source>
        <dbReference type="SAM" id="MobiDB-lite"/>
    </source>
</evidence>
<feature type="compositionally biased region" description="Polar residues" evidence="1">
    <location>
        <begin position="1"/>
        <end position="24"/>
    </location>
</feature>
<dbReference type="Proteomes" id="UP000481861">
    <property type="component" value="Unassembled WGS sequence"/>
</dbReference>
<organism evidence="2 3">
    <name type="scientific">Massariosphaeria phaeospora</name>
    <dbReference type="NCBI Taxonomy" id="100035"/>
    <lineage>
        <taxon>Eukaryota</taxon>
        <taxon>Fungi</taxon>
        <taxon>Dikarya</taxon>
        <taxon>Ascomycota</taxon>
        <taxon>Pezizomycotina</taxon>
        <taxon>Dothideomycetes</taxon>
        <taxon>Pleosporomycetidae</taxon>
        <taxon>Pleosporales</taxon>
        <taxon>Pleosporales incertae sedis</taxon>
        <taxon>Massariosphaeria</taxon>
    </lineage>
</organism>
<gene>
    <name evidence="2" type="ORF">BDV95DRAFT_206224</name>
</gene>
<reference evidence="2 3" key="1">
    <citation type="submission" date="2020-01" db="EMBL/GenBank/DDBJ databases">
        <authorList>
            <consortium name="DOE Joint Genome Institute"/>
            <person name="Haridas S."/>
            <person name="Albert R."/>
            <person name="Binder M."/>
            <person name="Bloem J."/>
            <person name="Labutti K."/>
            <person name="Salamov A."/>
            <person name="Andreopoulos B."/>
            <person name="Baker S.E."/>
            <person name="Barry K."/>
            <person name="Bills G."/>
            <person name="Bluhm B.H."/>
            <person name="Cannon C."/>
            <person name="Castanera R."/>
            <person name="Culley D.E."/>
            <person name="Daum C."/>
            <person name="Ezra D."/>
            <person name="Gonzalez J.B."/>
            <person name="Henrissat B."/>
            <person name="Kuo A."/>
            <person name="Liang C."/>
            <person name="Lipzen A."/>
            <person name="Lutzoni F."/>
            <person name="Magnuson J."/>
            <person name="Mondo S."/>
            <person name="Nolan M."/>
            <person name="Ohm R."/>
            <person name="Pangilinan J."/>
            <person name="Park H.-J.H."/>
            <person name="Ramirez L."/>
            <person name="Alfaro M."/>
            <person name="Sun H."/>
            <person name="Tritt A."/>
            <person name="Yoshinaga Y."/>
            <person name="Zwiers L.-H.L."/>
            <person name="Turgeon B.G."/>
            <person name="Goodwin S.B."/>
            <person name="Spatafora J.W."/>
            <person name="Crous P.W."/>
            <person name="Grigoriev I.V."/>
        </authorList>
    </citation>
    <scope>NUCLEOTIDE SEQUENCE [LARGE SCALE GENOMIC DNA]</scope>
    <source>
        <strain evidence="2 3">CBS 611.86</strain>
    </source>
</reference>
<protein>
    <submittedName>
        <fullName evidence="2">Uncharacterized protein</fullName>
    </submittedName>
</protein>
<dbReference type="EMBL" id="JAADJZ010000028">
    <property type="protein sequence ID" value="KAF2866293.1"/>
    <property type="molecule type" value="Genomic_DNA"/>
</dbReference>
<evidence type="ECO:0000313" key="2">
    <source>
        <dbReference type="EMBL" id="KAF2866293.1"/>
    </source>
</evidence>
<comment type="caution">
    <text evidence="2">The sequence shown here is derived from an EMBL/GenBank/DDBJ whole genome shotgun (WGS) entry which is preliminary data.</text>
</comment>
<feature type="region of interest" description="Disordered" evidence="1">
    <location>
        <begin position="1"/>
        <end position="61"/>
    </location>
</feature>
<keyword evidence="3" id="KW-1185">Reference proteome</keyword>
<evidence type="ECO:0000313" key="3">
    <source>
        <dbReference type="Proteomes" id="UP000481861"/>
    </source>
</evidence>
<sequence>MAPAQWTASSNDNQTAGYSPSPNARQIAPSKRRASSPTGGDNSRNKRVAPPTEPKGPIKSFEAHYHEPGLSTWCPAPFRITTMKPQDVARVDRFQRDWEVPGSSRNPAPPDRLVPMYLYAVNGPRENEIEVALGEHGGRAVVVWREALGPRISAMLGEELRDMGVGCACLEDEEGKFRVECWIQ</sequence>
<accession>A0A7C8I3T6</accession>
<proteinExistence type="predicted"/>
<dbReference type="AlphaFoldDB" id="A0A7C8I3T6"/>
<name>A0A7C8I3T6_9PLEO</name>